<dbReference type="AlphaFoldDB" id="A0A1W1Y6E9"/>
<name>A0A1W1Y6E9_9FLAO</name>
<evidence type="ECO:0000313" key="3">
    <source>
        <dbReference type="EMBL" id="SMC31736.1"/>
    </source>
</evidence>
<feature type="signal peptide" evidence="1">
    <location>
        <begin position="1"/>
        <end position="34"/>
    </location>
</feature>
<dbReference type="Pfam" id="PF13568">
    <property type="entry name" value="OMP_b-brl_2"/>
    <property type="match status" value="1"/>
</dbReference>
<feature type="domain" description="Outer membrane protein beta-barrel" evidence="2">
    <location>
        <begin position="33"/>
        <end position="189"/>
    </location>
</feature>
<sequence length="217" mass="23912">MKLKICEHKKQINMNVRKKLMLLGFSLFAINTFAQTVDFGLKVGMVYNADKGAFKALNGAIDEKGKGSVGFQGGAMVRIKAGGIYVQPELLYTAFKNEFEEAGETIDVKKSRLDIPVNIGKTFAMGLVQIQTGPVFSLNFEDTIDSDGINFPDATERDEIGLGWQIGTGVNLKGLNIDLRYEFGLNKNITKYNIAGAGEFQTENRSNLLNLSVGYFF</sequence>
<protein>
    <submittedName>
        <fullName evidence="3">Outer membrane protein beta-barrel domain-containing protein</fullName>
    </submittedName>
</protein>
<dbReference type="EMBL" id="FWXS01000001">
    <property type="protein sequence ID" value="SMC31736.1"/>
    <property type="molecule type" value="Genomic_DNA"/>
</dbReference>
<keyword evidence="1" id="KW-0732">Signal</keyword>
<evidence type="ECO:0000259" key="2">
    <source>
        <dbReference type="Pfam" id="PF13568"/>
    </source>
</evidence>
<evidence type="ECO:0000313" key="4">
    <source>
        <dbReference type="Proteomes" id="UP000192393"/>
    </source>
</evidence>
<reference evidence="4" key="1">
    <citation type="submission" date="2017-04" db="EMBL/GenBank/DDBJ databases">
        <authorList>
            <person name="Varghese N."/>
            <person name="Submissions S."/>
        </authorList>
    </citation>
    <scope>NUCLEOTIDE SEQUENCE [LARGE SCALE GENOMIC DNA]</scope>
    <source>
        <strain evidence="4">CGMCC 1.12708</strain>
    </source>
</reference>
<keyword evidence="4" id="KW-1185">Reference proteome</keyword>
<organism evidence="3 4">
    <name type="scientific">Moheibacter sediminis</name>
    <dbReference type="NCBI Taxonomy" id="1434700"/>
    <lineage>
        <taxon>Bacteria</taxon>
        <taxon>Pseudomonadati</taxon>
        <taxon>Bacteroidota</taxon>
        <taxon>Flavobacteriia</taxon>
        <taxon>Flavobacteriales</taxon>
        <taxon>Weeksellaceae</taxon>
        <taxon>Moheibacter</taxon>
    </lineage>
</organism>
<evidence type="ECO:0000256" key="1">
    <source>
        <dbReference type="SAM" id="SignalP"/>
    </source>
</evidence>
<accession>A0A1W1Y6E9</accession>
<dbReference type="STRING" id="1434700.SAMN06296427_10113"/>
<dbReference type="Proteomes" id="UP000192393">
    <property type="component" value="Unassembled WGS sequence"/>
</dbReference>
<gene>
    <name evidence="3" type="ORF">SAMN06296427_10113</name>
</gene>
<proteinExistence type="predicted"/>
<feature type="chain" id="PRO_5012348196" evidence="1">
    <location>
        <begin position="35"/>
        <end position="217"/>
    </location>
</feature>
<dbReference type="InterPro" id="IPR025665">
    <property type="entry name" value="Beta-barrel_OMP_2"/>
</dbReference>